<dbReference type="Pfam" id="PF11905">
    <property type="entry name" value="DUF3425"/>
    <property type="match status" value="1"/>
</dbReference>
<evidence type="ECO:0000256" key="2">
    <source>
        <dbReference type="SAM" id="MobiDB-lite"/>
    </source>
</evidence>
<reference evidence="4 5" key="1">
    <citation type="submission" date="2016-03" db="EMBL/GenBank/DDBJ databases">
        <title>Choanephora cucurbitarum.</title>
        <authorList>
            <person name="Min B."/>
            <person name="Park H."/>
            <person name="Park J.-H."/>
            <person name="Shin H.-D."/>
            <person name="Choi I.-G."/>
        </authorList>
    </citation>
    <scope>NUCLEOTIDE SEQUENCE [LARGE SCALE GENOMIC DNA]</scope>
    <source>
        <strain evidence="4 5">KUS-F28377</strain>
    </source>
</reference>
<evidence type="ECO:0000313" key="4">
    <source>
        <dbReference type="EMBL" id="OBZ86533.1"/>
    </source>
</evidence>
<gene>
    <name evidence="4" type="ORF">A0J61_05412</name>
</gene>
<feature type="region of interest" description="Disordered" evidence="2">
    <location>
        <begin position="91"/>
        <end position="121"/>
    </location>
</feature>
<dbReference type="SMART" id="SM00338">
    <property type="entry name" value="BRLZ"/>
    <property type="match status" value="1"/>
</dbReference>
<feature type="region of interest" description="Disordered" evidence="2">
    <location>
        <begin position="401"/>
        <end position="426"/>
    </location>
</feature>
<dbReference type="PROSITE" id="PS00036">
    <property type="entry name" value="BZIP_BASIC"/>
    <property type="match status" value="1"/>
</dbReference>
<dbReference type="SUPFAM" id="SSF57959">
    <property type="entry name" value="Leucine zipper domain"/>
    <property type="match status" value="1"/>
</dbReference>
<comment type="caution">
    <text evidence="4">The sequence shown here is derived from an EMBL/GenBank/DDBJ whole genome shotgun (WGS) entry which is preliminary data.</text>
</comment>
<organism evidence="4 5">
    <name type="scientific">Choanephora cucurbitarum</name>
    <dbReference type="NCBI Taxonomy" id="101091"/>
    <lineage>
        <taxon>Eukaryota</taxon>
        <taxon>Fungi</taxon>
        <taxon>Fungi incertae sedis</taxon>
        <taxon>Mucoromycota</taxon>
        <taxon>Mucoromycotina</taxon>
        <taxon>Mucoromycetes</taxon>
        <taxon>Mucorales</taxon>
        <taxon>Mucorineae</taxon>
        <taxon>Choanephoraceae</taxon>
        <taxon>Choanephoroideae</taxon>
        <taxon>Choanephora</taxon>
    </lineage>
</organism>
<feature type="coiled-coil region" evidence="1">
    <location>
        <begin position="127"/>
        <end position="168"/>
    </location>
</feature>
<accession>A0A1C7NBR2</accession>
<name>A0A1C7NBR2_9FUNG</name>
<dbReference type="InParanoid" id="A0A1C7NBR2"/>
<sequence length="460" mass="53259">MESYLANIDAYMHEQQEEEQQHQQQPIDQQALFADLNTPSYNDLWLDELPLDLPTQPIFSPSPIFLTEPSQINTVSPSPINYLVPQATQFIPSEPTNTARKKPGRKPTQVPPALRKAQNRAAQRAFRERKERHLKDLESSIRHLREQSHAMQRELDLAKQQVEAYKVETWYLKGLVLTLQFVCMYHHIKLPTHAPYMTEESLSQVAEIAPHVLEAYVDAYTRNNTLITSTVNDRLDKKKKHEAEKETCDDSPMMDTQVVNSPLVESNLIEDSDPTKEDEATLPDQIQNSMDAIQHIRSKLGCSEDDSSSAGLHPTILQLAIPHDPRIDLIPTPHLRDRMIIFRNLIDFDKCFSILFRKSVFHGGDPTNHKNWELPPEFFSEFWYLFLEYDIKKTNRWRRSKGLPELTSGPQPDIWAKRPHPTKEDEKQTIYDLLLKQPPEARKPVDPPTLENIIERMTSL</sequence>
<feature type="domain" description="BZIP" evidence="3">
    <location>
        <begin position="115"/>
        <end position="166"/>
    </location>
</feature>
<dbReference type="Gene3D" id="1.20.5.170">
    <property type="match status" value="1"/>
</dbReference>
<dbReference type="InterPro" id="IPR046347">
    <property type="entry name" value="bZIP_sf"/>
</dbReference>
<dbReference type="InterPro" id="IPR004827">
    <property type="entry name" value="bZIP"/>
</dbReference>
<keyword evidence="5" id="KW-1185">Reference proteome</keyword>
<keyword evidence="1" id="KW-0175">Coiled coil</keyword>
<evidence type="ECO:0000256" key="1">
    <source>
        <dbReference type="SAM" id="Coils"/>
    </source>
</evidence>
<dbReference type="CDD" id="cd14688">
    <property type="entry name" value="bZIP_YAP"/>
    <property type="match status" value="1"/>
</dbReference>
<dbReference type="AlphaFoldDB" id="A0A1C7NBR2"/>
<dbReference type="Proteomes" id="UP000093000">
    <property type="component" value="Unassembled WGS sequence"/>
</dbReference>
<protein>
    <recommendedName>
        <fullName evidence="3">BZIP domain-containing protein</fullName>
    </recommendedName>
</protein>
<evidence type="ECO:0000259" key="3">
    <source>
        <dbReference type="PROSITE" id="PS50217"/>
    </source>
</evidence>
<dbReference type="EMBL" id="LUGH01000291">
    <property type="protein sequence ID" value="OBZ86533.1"/>
    <property type="molecule type" value="Genomic_DNA"/>
</dbReference>
<dbReference type="OrthoDB" id="2593073at2759"/>
<dbReference type="PANTHER" id="PTHR38116:SF9">
    <property type="entry name" value="BZIP DOMAIN-CONTAINING PROTEIN"/>
    <property type="match status" value="1"/>
</dbReference>
<evidence type="ECO:0000313" key="5">
    <source>
        <dbReference type="Proteomes" id="UP000093000"/>
    </source>
</evidence>
<dbReference type="PANTHER" id="PTHR38116">
    <property type="entry name" value="CHROMOSOME 7, WHOLE GENOME SHOTGUN SEQUENCE"/>
    <property type="match status" value="1"/>
</dbReference>
<proteinExistence type="predicted"/>
<dbReference type="InterPro" id="IPR021833">
    <property type="entry name" value="DUF3425"/>
</dbReference>
<dbReference type="GO" id="GO:0003700">
    <property type="term" value="F:DNA-binding transcription factor activity"/>
    <property type="evidence" value="ECO:0007669"/>
    <property type="project" value="InterPro"/>
</dbReference>
<dbReference type="PROSITE" id="PS50217">
    <property type="entry name" value="BZIP"/>
    <property type="match status" value="1"/>
</dbReference>
<dbReference type="Pfam" id="PF00170">
    <property type="entry name" value="bZIP_1"/>
    <property type="match status" value="1"/>
</dbReference>